<evidence type="ECO:0000256" key="1">
    <source>
        <dbReference type="SAM" id="MobiDB-lite"/>
    </source>
</evidence>
<accession>A0ABT8DJ81</accession>
<feature type="compositionally biased region" description="Low complexity" evidence="1">
    <location>
        <begin position="305"/>
        <end position="316"/>
    </location>
</feature>
<proteinExistence type="predicted"/>
<feature type="compositionally biased region" description="Low complexity" evidence="1">
    <location>
        <begin position="403"/>
        <end position="415"/>
    </location>
</feature>
<gene>
    <name evidence="2" type="ORF">QRD02_06425</name>
</gene>
<feature type="compositionally biased region" description="Polar residues" evidence="1">
    <location>
        <begin position="386"/>
        <end position="402"/>
    </location>
</feature>
<feature type="compositionally biased region" description="Polar residues" evidence="1">
    <location>
        <begin position="346"/>
        <end position="364"/>
    </location>
</feature>
<feature type="compositionally biased region" description="Polar residues" evidence="1">
    <location>
        <begin position="275"/>
        <end position="301"/>
    </location>
</feature>
<feature type="region of interest" description="Disordered" evidence="1">
    <location>
        <begin position="226"/>
        <end position="426"/>
    </location>
</feature>
<organism evidence="2 3">
    <name type="scientific">Aequorivita aurantiaca</name>
    <dbReference type="NCBI Taxonomy" id="3053356"/>
    <lineage>
        <taxon>Bacteria</taxon>
        <taxon>Pseudomonadati</taxon>
        <taxon>Bacteroidota</taxon>
        <taxon>Flavobacteriia</taxon>
        <taxon>Flavobacteriales</taxon>
        <taxon>Flavobacteriaceae</taxon>
        <taxon>Aequorivita</taxon>
    </lineage>
</organism>
<feature type="compositionally biased region" description="Low complexity" evidence="1">
    <location>
        <begin position="365"/>
        <end position="385"/>
    </location>
</feature>
<feature type="compositionally biased region" description="Low complexity" evidence="1">
    <location>
        <begin position="245"/>
        <end position="259"/>
    </location>
</feature>
<dbReference type="EMBL" id="JAUGQQ010000003">
    <property type="protein sequence ID" value="MDN3724011.1"/>
    <property type="molecule type" value="Genomic_DNA"/>
</dbReference>
<sequence length="426" mass="48335">MKNLALIFSILFVGFSTNQTSAKNNDNHRKGYNGNAYIFVEGDVEFSVFPDGQFDFVYIGPQTSSQVVINTPNVNISFNSGYDYETYVQYDDYGAVIQVENVPIYYDEYGRITQAGSVDIRYNNRRIVRVGGLNVIYNNYGYFSHCSGVINMHNPYYVYRPWHVYYAPPIYTHCVVYDMPYRRYYSPVRYSYHDHLVYYKNRSRTAYHNGRRDFYRPGSRIYDKNGRATVNRNYNPNRANTMVASNNTRTNSTLRSNQTQRNSAVRNNDSRNSRVDQTNVSRSGSAIRNSSINSKGATSVDRSTRSSQRNSSTASTRNRENAGENNSIRKSNTSTKDVKAIRGENSVRSQQTQRTNNGRNVENQQTQRVSSKSTRSTTSSAKVASPNRQSAGRKTVSKSNTASRSSDGRNSSRGNTTKEVGSRGRG</sequence>
<feature type="compositionally biased region" description="Polar residues" evidence="1">
    <location>
        <begin position="228"/>
        <end position="244"/>
    </location>
</feature>
<dbReference type="RefSeq" id="WP_290254105.1">
    <property type="nucleotide sequence ID" value="NZ_JAUGQQ010000003.1"/>
</dbReference>
<name>A0ABT8DJ81_9FLAO</name>
<feature type="compositionally biased region" description="Polar residues" evidence="1">
    <location>
        <begin position="323"/>
        <end position="335"/>
    </location>
</feature>
<evidence type="ECO:0008006" key="4">
    <source>
        <dbReference type="Google" id="ProtNLM"/>
    </source>
</evidence>
<evidence type="ECO:0000313" key="2">
    <source>
        <dbReference type="EMBL" id="MDN3724011.1"/>
    </source>
</evidence>
<evidence type="ECO:0000313" key="3">
    <source>
        <dbReference type="Proteomes" id="UP001244787"/>
    </source>
</evidence>
<protein>
    <recommendedName>
        <fullName evidence="4">DUF3300 domain-containing protein</fullName>
    </recommendedName>
</protein>
<reference evidence="2 3" key="1">
    <citation type="submission" date="2023-06" db="EMBL/GenBank/DDBJ databases">
        <authorList>
            <person name="Ye Y.-Q."/>
            <person name="Du Z.-J."/>
        </authorList>
    </citation>
    <scope>NUCLEOTIDE SEQUENCE [LARGE SCALE GENOMIC DNA]</scope>
    <source>
        <strain evidence="2 3">SDUM287046</strain>
    </source>
</reference>
<comment type="caution">
    <text evidence="2">The sequence shown here is derived from an EMBL/GenBank/DDBJ whole genome shotgun (WGS) entry which is preliminary data.</text>
</comment>
<keyword evidence="3" id="KW-1185">Reference proteome</keyword>
<dbReference type="Proteomes" id="UP001244787">
    <property type="component" value="Unassembled WGS sequence"/>
</dbReference>